<dbReference type="InterPro" id="IPR018874">
    <property type="entry name" value="Phage_Mx8_p63_C"/>
</dbReference>
<gene>
    <name evidence="2" type="ORF">DFQ12_3027</name>
</gene>
<dbReference type="RefSeq" id="WP_120259787.1">
    <property type="nucleotide sequence ID" value="NZ_RAPY01000002.1"/>
</dbReference>
<sequence length="203" mass="24837">MAKKSNKTQISHKEELYRKEFDLEKDELQKFLFDSTEAFVQKKITDEFLDHENEKVLLLGGRVIDLSEIKRNLDSYFTEQATVYQKRFPQSFYDEIYRLNKWPIPKNKTMRKYVVGRYTNEIIYMRFTDEGLKKLQFLNPYGQMFMRSYKHFQFLNDEGKIMLDQFIYEATECMMECTTWYEFRLKYGQKYSLNVQLDMFEDQ</sequence>
<accession>A0A420B7V5</accession>
<protein>
    <submittedName>
        <fullName evidence="2">P63C domain-containing protein</fullName>
    </submittedName>
</protein>
<comment type="caution">
    <text evidence="2">The sequence shown here is derived from an EMBL/GenBank/DDBJ whole genome shotgun (WGS) entry which is preliminary data.</text>
</comment>
<proteinExistence type="predicted"/>
<evidence type="ECO:0000313" key="3">
    <source>
        <dbReference type="Proteomes" id="UP000286246"/>
    </source>
</evidence>
<dbReference type="OrthoDB" id="980305at2"/>
<name>A0A420B7V5_SPHD1</name>
<dbReference type="AlphaFoldDB" id="A0A420B7V5"/>
<evidence type="ECO:0000259" key="1">
    <source>
        <dbReference type="Pfam" id="PF10546"/>
    </source>
</evidence>
<keyword evidence="3" id="KW-1185">Reference proteome</keyword>
<feature type="domain" description="Bacteriophage Mx8 p63 C-terminal" evidence="1">
    <location>
        <begin position="74"/>
        <end position="160"/>
    </location>
</feature>
<reference evidence="2 3" key="1">
    <citation type="submission" date="2018-09" db="EMBL/GenBank/DDBJ databases">
        <title>Genomic Encyclopedia of Type Strains, Phase III (KMG-III): the genomes of soil and plant-associated and newly described type strains.</title>
        <authorList>
            <person name="Whitman W."/>
        </authorList>
    </citation>
    <scope>NUCLEOTIDE SEQUENCE [LARGE SCALE GENOMIC DNA]</scope>
    <source>
        <strain evidence="2 3">CECT 7938</strain>
    </source>
</reference>
<dbReference type="Proteomes" id="UP000286246">
    <property type="component" value="Unassembled WGS sequence"/>
</dbReference>
<evidence type="ECO:0000313" key="2">
    <source>
        <dbReference type="EMBL" id="RKE52781.1"/>
    </source>
</evidence>
<organism evidence="2 3">
    <name type="scientific">Sphingobacterium detergens</name>
    <dbReference type="NCBI Taxonomy" id="1145106"/>
    <lineage>
        <taxon>Bacteria</taxon>
        <taxon>Pseudomonadati</taxon>
        <taxon>Bacteroidota</taxon>
        <taxon>Sphingobacteriia</taxon>
        <taxon>Sphingobacteriales</taxon>
        <taxon>Sphingobacteriaceae</taxon>
        <taxon>Sphingobacterium</taxon>
    </lineage>
</organism>
<dbReference type="Pfam" id="PF10546">
    <property type="entry name" value="P63C"/>
    <property type="match status" value="1"/>
</dbReference>
<dbReference type="EMBL" id="RAPY01000002">
    <property type="protein sequence ID" value="RKE52781.1"/>
    <property type="molecule type" value="Genomic_DNA"/>
</dbReference>